<dbReference type="RefSeq" id="WP_060602760.1">
    <property type="nucleotide sequence ID" value="NZ_BBWQ01000009.1"/>
</dbReference>
<name>A0A0P0YX26_9HYPH</name>
<dbReference type="EMBL" id="LC066371">
    <property type="protein sequence ID" value="BAT26045.1"/>
    <property type="molecule type" value="Genomic_DNA"/>
</dbReference>
<reference evidence="1" key="1">
    <citation type="journal article" date="2015" name="Proc. Natl. Acad. Sci. U.S.A.">
        <title>Bacterial clade with the ribosomal RNA operon on a small plasmid rather than the chromosome.</title>
        <authorList>
            <person name="Anda M."/>
            <person name="Ohtsubo Y."/>
            <person name="Okubo T."/>
            <person name="Sugawara M."/>
            <person name="Nagata Y."/>
            <person name="Tsuda M."/>
            <person name="Minamisawa K."/>
            <person name="Mitsui H."/>
        </authorList>
    </citation>
    <scope>NUCLEOTIDE SEQUENCE</scope>
    <source>
        <strain evidence="1">DSM 21988</strain>
    </source>
</reference>
<sequence>MTAPKARLDTLLDGLGVRLLPVWKRRKGAQSHARATMYEVMREHGEDHLALVIRFIRDSGEGDRNKTALWSETIGAMSDVMEQRPDWMTRATDVFEALDSIDLNDLRRRAVLRRPWPVRQTLRAYLYSSLEARLDSRVDKDLFGEAA</sequence>
<dbReference type="AlphaFoldDB" id="A0A0P0YX26"/>
<accession>A0A0P0YX26</accession>
<protein>
    <submittedName>
        <fullName evidence="1">Uncharacterized protein</fullName>
    </submittedName>
</protein>
<evidence type="ECO:0000313" key="1">
    <source>
        <dbReference type="EMBL" id="BAT26045.1"/>
    </source>
</evidence>
<organism evidence="1">
    <name type="scientific">Aureimonas altamirensis</name>
    <dbReference type="NCBI Taxonomy" id="370622"/>
    <lineage>
        <taxon>Bacteria</taxon>
        <taxon>Pseudomonadati</taxon>
        <taxon>Pseudomonadota</taxon>
        <taxon>Alphaproteobacteria</taxon>
        <taxon>Hyphomicrobiales</taxon>
        <taxon>Aurantimonadaceae</taxon>
        <taxon>Aureimonas</taxon>
    </lineage>
</organism>
<proteinExistence type="predicted"/>